<dbReference type="InterPro" id="IPR007366">
    <property type="entry name" value="DUF432"/>
</dbReference>
<dbReference type="OrthoDB" id="21418at2157"/>
<dbReference type="Pfam" id="PF04254">
    <property type="entry name" value="DUF432"/>
    <property type="match status" value="1"/>
</dbReference>
<accession>A2BLH4</accession>
<proteinExistence type="predicted"/>
<dbReference type="AlphaFoldDB" id="A2BLH4"/>
<reference evidence="1 2" key="1">
    <citation type="journal article" date="2007" name="Archaea">
        <title>The genome of Hyperthermus butylicus: a sulfur-reducing, peptide fermenting, neutrophilic Crenarchaeote growing up to 108 degrees C.</title>
        <authorList>
            <person name="Brugger K."/>
            <person name="Chen L."/>
            <person name="Stark M."/>
            <person name="Zibat A."/>
            <person name="Redder P."/>
            <person name="Ruepp A."/>
            <person name="Awayez M."/>
            <person name="She Q."/>
            <person name="Garrett R.A."/>
            <person name="Klenk H.P."/>
        </authorList>
    </citation>
    <scope>NUCLEOTIDE SEQUENCE [LARGE SCALE GENOMIC DNA]</scope>
    <source>
        <strain evidence="2">DSM 5456 / JCM 9403 / PLM1-5</strain>
    </source>
</reference>
<evidence type="ECO:0000313" key="2">
    <source>
        <dbReference type="Proteomes" id="UP000002593"/>
    </source>
</evidence>
<dbReference type="HOGENOM" id="CLU_1060094_0_0_2"/>
<protein>
    <submittedName>
        <fullName evidence="1">Conserved archaeal protein</fullName>
    </submittedName>
</protein>
<dbReference type="Proteomes" id="UP000002593">
    <property type="component" value="Chromosome"/>
</dbReference>
<dbReference type="eggNOG" id="arCOG01766">
    <property type="taxonomic scope" value="Archaea"/>
</dbReference>
<organism evidence="1 2">
    <name type="scientific">Hyperthermus butylicus (strain DSM 5456 / JCM 9403 / PLM1-5)</name>
    <dbReference type="NCBI Taxonomy" id="415426"/>
    <lineage>
        <taxon>Archaea</taxon>
        <taxon>Thermoproteota</taxon>
        <taxon>Thermoprotei</taxon>
        <taxon>Desulfurococcales</taxon>
        <taxon>Pyrodictiaceae</taxon>
        <taxon>Hyperthermus</taxon>
    </lineage>
</organism>
<dbReference type="EMBL" id="CP000493">
    <property type="protein sequence ID" value="ABM80835.1"/>
    <property type="molecule type" value="Genomic_DNA"/>
</dbReference>
<dbReference type="KEGG" id="hbu:Hbut_0988"/>
<sequence>MLGPGIHSFCGQQLVVEELSRGICRYRRPSGAVQKLVPCEGLHVYPQPPVYYPEHVTSYVMVRFEEPIVVDKGASTNFWVHIDFDVVVVAGSEEDPARVVDAFPSTGRGKYALYGPPNRGLLARYVRAQPLMEPVTEQCRGLARVVIVNQGLQAVEVTRVVFPALHAPVYFDEQGAVYYPEIRVVATSYFSSHSKRFRQAAQPGATEGAAACKTQKHSRRTWGRAYPLPKLRNGSRSITDSRGNSAWWGLVKRVEPVLARAP</sequence>
<keyword evidence="2" id="KW-1185">Reference proteome</keyword>
<name>A2BLH4_HYPBU</name>
<dbReference type="EnsemblBacteria" id="ABM80835">
    <property type="protein sequence ID" value="ABM80835"/>
    <property type="gene ID" value="Hbut_0988"/>
</dbReference>
<dbReference type="RefSeq" id="WP_011822153.1">
    <property type="nucleotide sequence ID" value="NC_008818.1"/>
</dbReference>
<dbReference type="GeneID" id="25393309"/>
<evidence type="ECO:0000313" key="1">
    <source>
        <dbReference type="EMBL" id="ABM80835.1"/>
    </source>
</evidence>
<gene>
    <name evidence="1" type="ordered locus">Hbut_0988</name>
</gene>